<evidence type="ECO:0000313" key="1">
    <source>
        <dbReference type="EMBL" id="ALF01697.1"/>
    </source>
</evidence>
<gene>
    <name evidence="1" type="ORF">CPT_Margaery8</name>
</gene>
<name>A0A0M4RBX0_9CAUD</name>
<evidence type="ECO:0000313" key="2">
    <source>
        <dbReference type="Proteomes" id="UP000201970"/>
    </source>
</evidence>
<accession>A0A0M4RBX0</accession>
<proteinExistence type="predicted"/>
<dbReference type="GeneID" id="26647192"/>
<dbReference type="KEGG" id="vg:26647192"/>
<reference evidence="1 2" key="1">
    <citation type="submission" date="2015-08" db="EMBL/GenBank/DDBJ databases">
        <title>The Complete Genome of Citrobacter freundii Myophage Margaery.</title>
        <authorList>
            <person name="Yi D."/>
            <person name="Cadungog J.N."/>
            <person name="Cahill J.L."/>
            <person name="Rasche E.S."/>
            <person name="Everett G.F.K."/>
        </authorList>
    </citation>
    <scope>NUCLEOTIDE SEQUENCE [LARGE SCALE GENOMIC DNA]</scope>
</reference>
<dbReference type="EMBL" id="KT381880">
    <property type="protein sequence ID" value="ALF01697.1"/>
    <property type="molecule type" value="Genomic_DNA"/>
</dbReference>
<dbReference type="Proteomes" id="UP000201970">
    <property type="component" value="Segment"/>
</dbReference>
<protein>
    <submittedName>
        <fullName evidence="1">Uncharacterized protein</fullName>
    </submittedName>
</protein>
<organism evidence="1 2">
    <name type="scientific">Citrobacter phage Margaery</name>
    <dbReference type="NCBI Taxonomy" id="1701810"/>
    <lineage>
        <taxon>Viruses</taxon>
        <taxon>Duplodnaviria</taxon>
        <taxon>Heunggongvirae</taxon>
        <taxon>Uroviricota</taxon>
        <taxon>Caudoviricetes</taxon>
        <taxon>Pantevenvirales</taxon>
        <taxon>Straboviridae</taxon>
        <taxon>Pseudotevenvirus</taxon>
        <taxon>Pseudotevenvirus margaery</taxon>
    </lineage>
</organism>
<sequence length="143" mass="16704">MLVYRVELKASILSKYDGWCKQLGPYTGCVGDEDELYEYLDIHGIEFGLNFGVSETRHPAPCEDLRLMRNLKKHGKNYRSYIFGFSSLQKLSKWFDSWERQILENQGYICMVYETDLMFAGNKQCVFSKAATPIRFIPLSEIY</sequence>
<dbReference type="RefSeq" id="YP_009194823.1">
    <property type="nucleotide sequence ID" value="NC_028755.1"/>
</dbReference>
<keyword evidence="2" id="KW-1185">Reference proteome</keyword>